<proteinExistence type="predicted"/>
<evidence type="ECO:0000256" key="1">
    <source>
        <dbReference type="SAM" id="MobiDB-lite"/>
    </source>
</evidence>
<dbReference type="Proteomes" id="UP000224265">
    <property type="component" value="Segment"/>
</dbReference>
<gene>
    <name evidence="2" type="ORF">SEA_WEISS13_33</name>
</gene>
<organism evidence="2 3">
    <name type="scientific">Mycobacterium phage Weiss13</name>
    <dbReference type="NCBI Taxonomy" id="1784843"/>
    <lineage>
        <taxon>Viruses</taxon>
        <taxon>Duplodnaviria</taxon>
        <taxon>Heunggongvirae</taxon>
        <taxon>Uroviricota</taxon>
        <taxon>Caudoviricetes</taxon>
        <taxon>Papyrusvirus</taxon>
        <taxon>Papyrusvirus send513</taxon>
    </lineage>
</organism>
<evidence type="ECO:0000313" key="2">
    <source>
        <dbReference type="EMBL" id="AMB17247.1"/>
    </source>
</evidence>
<reference evidence="2 3" key="1">
    <citation type="submission" date="2015-08" db="EMBL/GenBank/DDBJ databases">
        <authorList>
            <person name="Adams C.A."/>
            <person name="Ardeshna N.S."/>
            <person name="Badithe A.V."/>
            <person name="Badrani J.H."/>
            <person name="Birkholz E.A."/>
            <person name="Butler M."/>
            <person name="Chu A."/>
            <person name="Farmer C.N."/>
            <person name="Frischer G.M."/>
            <person name="Hsieh L.Y."/>
            <person name="Jackson K.B."/>
            <person name="Kagy D.N."/>
            <person name="Kendall J.C."/>
            <person name="Lin C.Y."/>
            <person name="Morgan M.N."/>
            <person name="Nachnani R."/>
            <person name="Nadeau S.M."/>
            <person name="Parikh M."/>
            <person name="Perez M.V."/>
            <person name="Peters C.E."/>
            <person name="Pogliano J."/>
            <person name="Popescu N.I."/>
            <person name="Shiao R."/>
            <person name="Song C.L."/>
            <person name="Ting J.M."/>
            <person name="Udani D.R."/>
            <person name="Waller L.B."/>
            <person name="Wang A.Y."/>
            <person name="Wu C.E."/>
            <person name="Yang A.B."/>
            <person name="Yao J."/>
            <person name="Zhang B.H."/>
            <person name="Anders K.R."/>
            <person name="Bradley K.W."/>
            <person name="Asai D.J."/>
            <person name="Bowman C.A."/>
            <person name="Russell D.A."/>
            <person name="Pope W.H."/>
            <person name="Jacobs-Sera D."/>
            <person name="Hendrix R.W."/>
            <person name="Hatfull G.F."/>
        </authorList>
    </citation>
    <scope>NUCLEOTIDE SEQUENCE [LARGE SCALE GENOMIC DNA]</scope>
</reference>
<sequence>MDSQLEAIRDAASPGPGRNLEQARDLADAFVAAHPELYPGWEDKTVHEAVNAVEVLRAAGLEEEAWRAEAWILHRWEPQNIGGPAQATIRVVAE</sequence>
<evidence type="ECO:0000313" key="3">
    <source>
        <dbReference type="Proteomes" id="UP000224265"/>
    </source>
</evidence>
<name>A0A109QMB4_9CAUD</name>
<protein>
    <submittedName>
        <fullName evidence="2">Uncharacterized protein</fullName>
    </submittedName>
</protein>
<accession>A0A109QMB4</accession>
<dbReference type="EMBL" id="KT591076">
    <property type="protein sequence ID" value="AMB17247.1"/>
    <property type="molecule type" value="Genomic_DNA"/>
</dbReference>
<feature type="region of interest" description="Disordered" evidence="1">
    <location>
        <begin position="1"/>
        <end position="20"/>
    </location>
</feature>